<dbReference type="Gene3D" id="3.40.1170.10">
    <property type="entry name" value="DNA repair protein MutS, domain I"/>
    <property type="match status" value="1"/>
</dbReference>
<keyword evidence="3 6" id="KW-0227">DNA damage</keyword>
<dbReference type="eggNOG" id="KOG0217">
    <property type="taxonomic scope" value="Eukaryota"/>
</dbReference>
<dbReference type="InterPro" id="IPR027417">
    <property type="entry name" value="P-loop_NTPase"/>
</dbReference>
<dbReference type="InterPro" id="IPR007695">
    <property type="entry name" value="DNA_mismatch_repair_MutS-lik_N"/>
</dbReference>
<dbReference type="SUPFAM" id="SSF55271">
    <property type="entry name" value="DNA repair protein MutS, domain I"/>
    <property type="match status" value="1"/>
</dbReference>
<evidence type="ECO:0000256" key="4">
    <source>
        <dbReference type="ARBA" id="ARBA00022840"/>
    </source>
</evidence>
<dbReference type="VEuPathDB" id="CryptoDB:GNI_050910"/>
<dbReference type="GO" id="GO:0006298">
    <property type="term" value="P:mismatch repair"/>
    <property type="evidence" value="ECO:0007669"/>
    <property type="project" value="InterPro"/>
</dbReference>
<dbReference type="PANTHER" id="PTHR11361:SF148">
    <property type="entry name" value="DNA MISMATCH REPAIR PROTEIN MSH6"/>
    <property type="match status" value="1"/>
</dbReference>
<dbReference type="RefSeq" id="XP_011129764.1">
    <property type="nucleotide sequence ID" value="XM_011131462.1"/>
</dbReference>
<dbReference type="Pfam" id="PF00488">
    <property type="entry name" value="MutS_V"/>
    <property type="match status" value="1"/>
</dbReference>
<dbReference type="PROSITE" id="PS00486">
    <property type="entry name" value="DNA_MISMATCH_REPAIR_2"/>
    <property type="match status" value="1"/>
</dbReference>
<evidence type="ECO:0000256" key="5">
    <source>
        <dbReference type="ARBA" id="ARBA00023125"/>
    </source>
</evidence>
<dbReference type="Gene3D" id="3.40.50.300">
    <property type="entry name" value="P-loop containing nucleotide triphosphate hydrolases"/>
    <property type="match status" value="1"/>
</dbReference>
<protein>
    <recommendedName>
        <fullName evidence="6">DNA mismatch repair protein</fullName>
    </recommendedName>
</protein>
<keyword evidence="10" id="KW-1185">Reference proteome</keyword>
<dbReference type="InterPro" id="IPR045076">
    <property type="entry name" value="MutS"/>
</dbReference>
<dbReference type="InterPro" id="IPR036187">
    <property type="entry name" value="DNA_mismatch_repair_MutS_sf"/>
</dbReference>
<dbReference type="InterPro" id="IPR036678">
    <property type="entry name" value="MutS_con_dom_sf"/>
</dbReference>
<dbReference type="Gene3D" id="1.10.1420.10">
    <property type="match status" value="2"/>
</dbReference>
<keyword evidence="2 6" id="KW-0547">Nucleotide-binding</keyword>
<dbReference type="OMA" id="YWTPNIK"/>
<dbReference type="PIRSF" id="PIRSF037677">
    <property type="entry name" value="DNA_mis_repair_Msh6"/>
    <property type="match status" value="1"/>
</dbReference>
<evidence type="ECO:0000259" key="8">
    <source>
        <dbReference type="PROSITE" id="PS00486"/>
    </source>
</evidence>
<feature type="domain" description="DNA mismatch repair proteins mutS family" evidence="8">
    <location>
        <begin position="1000"/>
        <end position="1016"/>
    </location>
</feature>
<comment type="caution">
    <text evidence="9">The sequence shown here is derived from an EMBL/GenBank/DDBJ whole genome shotgun (WGS) entry which is preliminary data.</text>
</comment>
<dbReference type="Pfam" id="PF01624">
    <property type="entry name" value="MutS_I"/>
    <property type="match status" value="1"/>
</dbReference>
<dbReference type="SMART" id="SM00534">
    <property type="entry name" value="MUTSac"/>
    <property type="match status" value="1"/>
</dbReference>
<dbReference type="AlphaFoldDB" id="A0A023B9E7"/>
<gene>
    <name evidence="9" type="ORF">GNI_050910</name>
</gene>
<dbReference type="InterPro" id="IPR017261">
    <property type="entry name" value="DNA_mismatch_repair_MutS/MSH"/>
</dbReference>
<name>A0A023B9E7_GRENI</name>
<dbReference type="SMART" id="SM00533">
    <property type="entry name" value="MUTSd"/>
    <property type="match status" value="1"/>
</dbReference>
<evidence type="ECO:0000313" key="10">
    <source>
        <dbReference type="Proteomes" id="UP000019763"/>
    </source>
</evidence>
<dbReference type="PANTHER" id="PTHR11361">
    <property type="entry name" value="DNA MISMATCH REPAIR PROTEIN MUTS FAMILY MEMBER"/>
    <property type="match status" value="1"/>
</dbReference>
<dbReference type="GO" id="GO:0030983">
    <property type="term" value="F:mismatched DNA binding"/>
    <property type="evidence" value="ECO:0007669"/>
    <property type="project" value="UniProtKB-UniRule"/>
</dbReference>
<keyword evidence="4 6" id="KW-0067">ATP-binding</keyword>
<dbReference type="GO" id="GO:0032301">
    <property type="term" value="C:MutSalpha complex"/>
    <property type="evidence" value="ECO:0007669"/>
    <property type="project" value="TreeGrafter"/>
</dbReference>
<dbReference type="SUPFAM" id="SSF53150">
    <property type="entry name" value="DNA repair protein MutS, domain II"/>
    <property type="match status" value="1"/>
</dbReference>
<dbReference type="InterPro" id="IPR000432">
    <property type="entry name" value="DNA_mismatch_repair_MutS_C"/>
</dbReference>
<proteinExistence type="inferred from homology"/>
<dbReference type="GeneID" id="22911886"/>
<feature type="compositionally biased region" description="Polar residues" evidence="7">
    <location>
        <begin position="9"/>
        <end position="26"/>
    </location>
</feature>
<dbReference type="EMBL" id="AFNH02000389">
    <property type="protein sequence ID" value="EZG72706.1"/>
    <property type="molecule type" value="Genomic_DNA"/>
</dbReference>
<dbReference type="GO" id="GO:0140664">
    <property type="term" value="F:ATP-dependent DNA damage sensor activity"/>
    <property type="evidence" value="ECO:0007669"/>
    <property type="project" value="InterPro"/>
</dbReference>
<dbReference type="Pfam" id="PF05192">
    <property type="entry name" value="MutS_III"/>
    <property type="match status" value="1"/>
</dbReference>
<accession>A0A023B9E7</accession>
<dbReference type="InterPro" id="IPR007696">
    <property type="entry name" value="DNA_mismatch_repair_MutS_core"/>
</dbReference>
<keyword evidence="5 6" id="KW-0238">DNA-binding</keyword>
<feature type="region of interest" description="Disordered" evidence="7">
    <location>
        <begin position="1"/>
        <end position="35"/>
    </location>
</feature>
<evidence type="ECO:0000256" key="6">
    <source>
        <dbReference type="PIRNR" id="PIRNR037677"/>
    </source>
</evidence>
<dbReference type="SUPFAM" id="SSF52540">
    <property type="entry name" value="P-loop containing nucleoside triphosphate hydrolases"/>
    <property type="match status" value="1"/>
</dbReference>
<comment type="similarity">
    <text evidence="1 6">Belongs to the DNA mismatch repair MutS family.</text>
</comment>
<dbReference type="SUPFAM" id="SSF48334">
    <property type="entry name" value="DNA repair protein MutS, domain III"/>
    <property type="match status" value="1"/>
</dbReference>
<dbReference type="Proteomes" id="UP000019763">
    <property type="component" value="Unassembled WGS sequence"/>
</dbReference>
<organism evidence="9 10">
    <name type="scientific">Gregarina niphandrodes</name>
    <name type="common">Septate eugregarine</name>
    <dbReference type="NCBI Taxonomy" id="110365"/>
    <lineage>
        <taxon>Eukaryota</taxon>
        <taxon>Sar</taxon>
        <taxon>Alveolata</taxon>
        <taxon>Apicomplexa</taxon>
        <taxon>Conoidasida</taxon>
        <taxon>Gregarinasina</taxon>
        <taxon>Eugregarinorida</taxon>
        <taxon>Gregarinidae</taxon>
        <taxon>Gregarina</taxon>
    </lineage>
</organism>
<dbReference type="GO" id="GO:0005524">
    <property type="term" value="F:ATP binding"/>
    <property type="evidence" value="ECO:0007669"/>
    <property type="project" value="UniProtKB-UniRule"/>
</dbReference>
<reference evidence="9" key="1">
    <citation type="submission" date="2013-12" db="EMBL/GenBank/DDBJ databases">
        <authorList>
            <person name="Omoto C.K."/>
            <person name="Sibley D."/>
            <person name="Venepally P."/>
            <person name="Hadjithomas M."/>
            <person name="Karamycheva S."/>
            <person name="Brunk B."/>
            <person name="Roos D."/>
            <person name="Caler E."/>
            <person name="Lorenzi H."/>
        </authorList>
    </citation>
    <scope>NUCLEOTIDE SEQUENCE</scope>
</reference>
<dbReference type="InterPro" id="IPR016151">
    <property type="entry name" value="DNA_mismatch_repair_MutS_N"/>
</dbReference>
<evidence type="ECO:0000256" key="1">
    <source>
        <dbReference type="ARBA" id="ARBA00006271"/>
    </source>
</evidence>
<evidence type="ECO:0000256" key="3">
    <source>
        <dbReference type="ARBA" id="ARBA00022763"/>
    </source>
</evidence>
<sequence>MQTTDENRQWSSPSQEQSILLPTISQEVPAAPRKPKKDYLLDEKLQEYDDPLDDNVVALIDQLDITSTMDEENDDNEEMTHYLNSLVEDIKSQEAEEGMTANVAFDMAVMSRQRSEGERPHDELLNHYLFQIPRLKDQIMWSKYITAYYKYADVYNFPSWINPSYLKDVNGHPPEDPTFNFGRIWWPGPREGKKSARPSITKPTVVGGGNKPGFDDRMHFTPAMCQYWDIKSQAFSNILFFKLGKFYELFYTDAAIAQEILGLKWMGKDQKAHVGFPESSLCHYGKQLVDLGFTVSVVEQMETPDELSTRKQQGATQDNAVKRSVCEVYTRGTLTHEKMLGALPSYLVSLYYGGNTNNCSTNDGNTNNCSTNDGSTDDGQYGMAFVDVVCCHVQFAIIPSERDLRNVLGHLCPKEVILNKTTAKKSTIELIESFPCPPTIVQPASGAADSEQVGYDILKAYLLKCNNEDESIKILEWIANVPKEGFRAIEQLWLYLQDVLLAERIFTCGSFNAFEETKNHLVLDAVAIEALGLEDPIASSVTHQGASGAAGQGVVQQDLKTGELPSLFQCINRCATVMGQRQLRQWIHYPLLNIPQIEQRQRAVQFLIDRPSLVSEVGQMMRKLPDLERQFGRISGDLLKSERGAVYFSERSIGRRISSYVEFLKDLSVINDVINRIQVSLEDRGSDLVDTGRVAALVKETYNEALIMEVVRGSLVRIESVGGGTASKNEFRPKTGIWPDFDEKDSAVQKLKDKLESYLSKGAIWKTLGIGRCSGCYIHSKYRYEVEVSEQDWKKVQRAGGVMTSTRKGYVRFQEEVLQQMVNELINAETEAELTLHPWLSDEIRLLHQKNDAVIGTLKVVAELDCLMSMATYALELHTWCFPQFVDDDQHIFLDTCYHPIAMITNPRFIPNTVKIQGTKSIVLTGPNMGGKSTLSRQLALLILMAQMGLPIPAKEANLAIFDRIFTRVGLRDVLAESKSTFLIELEEVLEMLKHATHRSLLLIDEFGRGTNSKEGTILAASTLKYITHKINCITLFATHFPLHNWLCDHSCAAATERGHPCVTYQHLAANIHQDTVIFTYKLADGRFPESYGLQVASLAGIPSHILQQGMTDE</sequence>
<evidence type="ECO:0000313" key="9">
    <source>
        <dbReference type="EMBL" id="EZG72706.1"/>
    </source>
</evidence>
<comment type="function">
    <text evidence="6">Component of the post-replicative DNA mismatch repair system (MMR).</text>
</comment>
<evidence type="ECO:0000256" key="7">
    <source>
        <dbReference type="SAM" id="MobiDB-lite"/>
    </source>
</evidence>
<evidence type="ECO:0000256" key="2">
    <source>
        <dbReference type="ARBA" id="ARBA00022741"/>
    </source>
</evidence>
<dbReference type="Gene3D" id="3.30.420.110">
    <property type="entry name" value="MutS, connector domain"/>
    <property type="match status" value="1"/>
</dbReference>
<dbReference type="OrthoDB" id="10252754at2759"/>
<keyword evidence="6" id="KW-0234">DNA repair</keyword>